<dbReference type="CDD" id="cd07821">
    <property type="entry name" value="PYR_PYL_RCAR_like"/>
    <property type="match status" value="1"/>
</dbReference>
<comment type="caution">
    <text evidence="1">The sequence shown here is derived from an EMBL/GenBank/DDBJ whole genome shotgun (WGS) entry which is preliminary data.</text>
</comment>
<dbReference type="Pfam" id="PF10604">
    <property type="entry name" value="Polyketide_cyc2"/>
    <property type="match status" value="1"/>
</dbReference>
<dbReference type="AlphaFoldDB" id="A0A024H6C6"/>
<dbReference type="InterPro" id="IPR023393">
    <property type="entry name" value="START-like_dom_sf"/>
</dbReference>
<evidence type="ECO:0000313" key="2">
    <source>
        <dbReference type="Proteomes" id="UP000035722"/>
    </source>
</evidence>
<evidence type="ECO:0000313" key="1">
    <source>
        <dbReference type="EMBL" id="CCQ47730.1"/>
    </source>
</evidence>
<gene>
    <name evidence="1" type="ORF">ARTSIC4J27_3726</name>
</gene>
<reference evidence="2" key="1">
    <citation type="journal article" date="2014" name="Genome Announc.">
        <title>Genome Sequence of Arthrobacter siccitolerans 4J27, a Xeroprotectant-Producing Desiccation-Tolerant Microorganism.</title>
        <authorList>
            <person name="Manzanera M."/>
            <person name="Santa-Cruz-Calvo L."/>
            <person name="Vilchez J.I."/>
            <person name="Garcia-Fontana C."/>
            <person name="Silva-Castro G.A."/>
            <person name="Calvo C."/>
            <person name="Gonzalez-Lopez J."/>
        </authorList>
    </citation>
    <scope>NUCLEOTIDE SEQUENCE [LARGE SCALE GENOMIC DNA]</scope>
    <source>
        <strain evidence="2">4J27</strain>
    </source>
</reference>
<dbReference type="EMBL" id="CAQI01000053">
    <property type="protein sequence ID" value="CCQ47730.1"/>
    <property type="molecule type" value="Genomic_DNA"/>
</dbReference>
<dbReference type="SUPFAM" id="SSF55961">
    <property type="entry name" value="Bet v1-like"/>
    <property type="match status" value="1"/>
</dbReference>
<keyword evidence="2" id="KW-1185">Reference proteome</keyword>
<name>A0A024H6C6_9MICC</name>
<dbReference type="Proteomes" id="UP000035722">
    <property type="component" value="Unassembled WGS sequence"/>
</dbReference>
<sequence>MMIMPERHIMVQRRMSASRDSVWALYADFPNLANHWSGLRATRAIGDQATGVGARRHVDLKPIGSMEETVTAWEEGRRIDTGNQPSALVPFKRAASSLRLEQDGNGTLATFDYRYVPRGGVIGRFTGPLIDRMLTATFTDMLAATGAAAAQR</sequence>
<protein>
    <submittedName>
        <fullName evidence="1">Polyketide cyclase / dehydrase and lipid transport family protein</fullName>
    </submittedName>
</protein>
<accession>A0A024H6C6</accession>
<dbReference type="InterPro" id="IPR019587">
    <property type="entry name" value="Polyketide_cyclase/dehydratase"/>
</dbReference>
<proteinExistence type="predicted"/>
<organism evidence="1 2">
    <name type="scientific">Pseudarthrobacter siccitolerans</name>
    <dbReference type="NCBI Taxonomy" id="861266"/>
    <lineage>
        <taxon>Bacteria</taxon>
        <taxon>Bacillati</taxon>
        <taxon>Actinomycetota</taxon>
        <taxon>Actinomycetes</taxon>
        <taxon>Micrococcales</taxon>
        <taxon>Micrococcaceae</taxon>
        <taxon>Pseudarthrobacter</taxon>
    </lineage>
</organism>
<dbReference type="Gene3D" id="3.30.530.20">
    <property type="match status" value="1"/>
</dbReference>